<sequence length="363" mass="42350">MSFETKLNDKTFLASGDGTKNILKDRIKKSEKIPSSRCFGTRSLSNNSNKVKLQNAIQELSTPVLRKKALTLAEITPTRNKNHSAPNDCCLTIVTKCDNRKDAARRIYELLLLNSWRKRKADISLLTDSLRALETQNRKLERQIDALHRLRLAESEKRNEAVAQTQLLHRENEETIHRNTVLEKEKKLLQKEVEMFREKLTVTQTQFENTKNELIAKHIDLENVDYQLSLEKRKIKRLRTEKKSLEEQEEIRKQEIQDYREQLAELHNNLLNAEINLEDSIASNDNYKRENGNLTEKLEVEVSTNRRIQENNEKLKFCLFAIKRVLRKEQNRPWWKNASDLGFAFLSSLKTVSGILLPLAPHA</sequence>
<comment type="caution">
    <text evidence="2">The sequence shown here is derived from an EMBL/GenBank/DDBJ whole genome shotgun (WGS) entry which is preliminary data.</text>
</comment>
<evidence type="ECO:0000313" key="2">
    <source>
        <dbReference type="EMBL" id="KAK4883944.1"/>
    </source>
</evidence>
<proteinExistence type="predicted"/>
<organism evidence="2 3">
    <name type="scientific">Aquatica leii</name>
    <dbReference type="NCBI Taxonomy" id="1421715"/>
    <lineage>
        <taxon>Eukaryota</taxon>
        <taxon>Metazoa</taxon>
        <taxon>Ecdysozoa</taxon>
        <taxon>Arthropoda</taxon>
        <taxon>Hexapoda</taxon>
        <taxon>Insecta</taxon>
        <taxon>Pterygota</taxon>
        <taxon>Neoptera</taxon>
        <taxon>Endopterygota</taxon>
        <taxon>Coleoptera</taxon>
        <taxon>Polyphaga</taxon>
        <taxon>Elateriformia</taxon>
        <taxon>Elateroidea</taxon>
        <taxon>Lampyridae</taxon>
        <taxon>Luciolinae</taxon>
        <taxon>Aquatica</taxon>
    </lineage>
</organism>
<dbReference type="EMBL" id="JARPUR010000001">
    <property type="protein sequence ID" value="KAK4883944.1"/>
    <property type="molecule type" value="Genomic_DNA"/>
</dbReference>
<feature type="coiled-coil region" evidence="1">
    <location>
        <begin position="123"/>
        <end position="297"/>
    </location>
</feature>
<reference evidence="3" key="1">
    <citation type="submission" date="2023-01" db="EMBL/GenBank/DDBJ databases">
        <title>Key to firefly adult light organ development and bioluminescence: homeobox transcription factors regulate luciferase expression and transportation to peroxisome.</title>
        <authorList>
            <person name="Fu X."/>
        </authorList>
    </citation>
    <scope>NUCLEOTIDE SEQUENCE [LARGE SCALE GENOMIC DNA]</scope>
</reference>
<gene>
    <name evidence="2" type="ORF">RN001_000215</name>
</gene>
<protein>
    <submittedName>
        <fullName evidence="2">Uncharacterized protein</fullName>
    </submittedName>
</protein>
<dbReference type="AlphaFoldDB" id="A0AAN7PEM0"/>
<keyword evidence="1" id="KW-0175">Coiled coil</keyword>
<keyword evidence="3" id="KW-1185">Reference proteome</keyword>
<evidence type="ECO:0000313" key="3">
    <source>
        <dbReference type="Proteomes" id="UP001353858"/>
    </source>
</evidence>
<dbReference type="Proteomes" id="UP001353858">
    <property type="component" value="Unassembled WGS sequence"/>
</dbReference>
<name>A0AAN7PEM0_9COLE</name>
<accession>A0AAN7PEM0</accession>
<evidence type="ECO:0000256" key="1">
    <source>
        <dbReference type="SAM" id="Coils"/>
    </source>
</evidence>